<reference evidence="3" key="1">
    <citation type="journal article" date="2019" name="Int. J. Syst. Evol. Microbiol.">
        <title>The Global Catalogue of Microorganisms (GCM) 10K type strain sequencing project: providing services to taxonomists for standard genome sequencing and annotation.</title>
        <authorList>
            <consortium name="The Broad Institute Genomics Platform"/>
            <consortium name="The Broad Institute Genome Sequencing Center for Infectious Disease"/>
            <person name="Wu L."/>
            <person name="Ma J."/>
        </authorList>
    </citation>
    <scope>NUCLEOTIDE SEQUENCE [LARGE SCALE GENOMIC DNA]</scope>
    <source>
        <strain evidence="3">KCTC 52127</strain>
    </source>
</reference>
<dbReference type="InterPro" id="IPR016181">
    <property type="entry name" value="Acyl_CoA_acyltransferase"/>
</dbReference>
<proteinExistence type="predicted"/>
<comment type="caution">
    <text evidence="2">The sequence shown here is derived from an EMBL/GenBank/DDBJ whole genome shotgun (WGS) entry which is preliminary data.</text>
</comment>
<evidence type="ECO:0000313" key="2">
    <source>
        <dbReference type="EMBL" id="MFD2566961.1"/>
    </source>
</evidence>
<organism evidence="2 3">
    <name type="scientific">Pseudotenacibaculum haliotis</name>
    <dbReference type="NCBI Taxonomy" id="1862138"/>
    <lineage>
        <taxon>Bacteria</taxon>
        <taxon>Pseudomonadati</taxon>
        <taxon>Bacteroidota</taxon>
        <taxon>Flavobacteriia</taxon>
        <taxon>Flavobacteriales</taxon>
        <taxon>Flavobacteriaceae</taxon>
        <taxon>Pseudotenacibaculum</taxon>
    </lineage>
</organism>
<keyword evidence="3" id="KW-1185">Reference proteome</keyword>
<dbReference type="Pfam" id="PF13673">
    <property type="entry name" value="Acetyltransf_10"/>
    <property type="match status" value="1"/>
</dbReference>
<dbReference type="Gene3D" id="3.40.630.30">
    <property type="match status" value="1"/>
</dbReference>
<protein>
    <submittedName>
        <fullName evidence="2">GNAT family N-acetyltransferase</fullName>
    </submittedName>
</protein>
<dbReference type="InterPro" id="IPR000182">
    <property type="entry name" value="GNAT_dom"/>
</dbReference>
<gene>
    <name evidence="2" type="ORF">ACFSRZ_06230</name>
</gene>
<dbReference type="RefSeq" id="WP_379665671.1">
    <property type="nucleotide sequence ID" value="NZ_JBHULH010000003.1"/>
</dbReference>
<evidence type="ECO:0000313" key="3">
    <source>
        <dbReference type="Proteomes" id="UP001597508"/>
    </source>
</evidence>
<dbReference type="Proteomes" id="UP001597508">
    <property type="component" value="Unassembled WGS sequence"/>
</dbReference>
<evidence type="ECO:0000259" key="1">
    <source>
        <dbReference type="PROSITE" id="PS51186"/>
    </source>
</evidence>
<dbReference type="SUPFAM" id="SSF55729">
    <property type="entry name" value="Acyl-CoA N-acyltransferases (Nat)"/>
    <property type="match status" value="1"/>
</dbReference>
<feature type="domain" description="N-acetyltransferase" evidence="1">
    <location>
        <begin position="7"/>
        <end position="146"/>
    </location>
</feature>
<sequence length="148" mass="17558">MVKFTVKIFDELTAVEMYEMLRLRSEVFVVEQDCVYQDIDNKDQKAYHVLGYKEDILVAYSRIFDSGYYFNLPSIGRIVVKEDERKYKYGHELVAHSIDYIQQNFTEKNILISAQTYLRKFYNSHGFQQQGEGYLEDGIPHIKMLRTS</sequence>
<dbReference type="PROSITE" id="PS51186">
    <property type="entry name" value="GNAT"/>
    <property type="match status" value="1"/>
</dbReference>
<dbReference type="EMBL" id="JBHULH010000003">
    <property type="protein sequence ID" value="MFD2566961.1"/>
    <property type="molecule type" value="Genomic_DNA"/>
</dbReference>
<accession>A0ABW5LT28</accession>
<name>A0ABW5LT28_9FLAO</name>